<dbReference type="AlphaFoldDB" id="A0A2B4RMD6"/>
<feature type="domain" description="SAP" evidence="2">
    <location>
        <begin position="13"/>
        <end position="47"/>
    </location>
</feature>
<comment type="caution">
    <text evidence="3">The sequence shown here is derived from an EMBL/GenBank/DDBJ whole genome shotgun (WGS) entry which is preliminary data.</text>
</comment>
<proteinExistence type="predicted"/>
<sequence length="416" mass="47080">MADNCASTAEEIVSEMSLSLVKAELQRRGLPAKGKKPALMARLIVAIKQEESNPPSLQNESEESTHIGSKQALPADYVPAASTSQLSSSQSANHQLSNFQLLRRKEMILKMDINAVIQVILETSKSPSNNIIRMENRVQKLNGYMESCSKKLMRQTTALELVNWADQHEKGRAAEILVMEAMSSEERCYEDQDANTSKVTKYSVHHLQWESVIKQIKSQLKVKPTAFRGSRPVNDYPQCHVFESQVEEEHQSTVATDGATDGVSCEEPDPSEENQTTTKQRKASKRPLRKKPRLADALQQSNEHMEQLRETISQNVITPETRSTERREDREFFREMFGMMGMTQMLTQVQGGTGNQKLPLFHSFPPQATQYPLHPIPQHAVQHCSPYYSDRHTPPLSSSRCCLRYTDRETPTLPDL</sequence>
<dbReference type="Pfam" id="PF02037">
    <property type="entry name" value="SAP"/>
    <property type="match status" value="1"/>
</dbReference>
<dbReference type="InterPro" id="IPR036361">
    <property type="entry name" value="SAP_dom_sf"/>
</dbReference>
<keyword evidence="4" id="KW-1185">Reference proteome</keyword>
<evidence type="ECO:0000313" key="4">
    <source>
        <dbReference type="Proteomes" id="UP000225706"/>
    </source>
</evidence>
<dbReference type="PROSITE" id="PS50800">
    <property type="entry name" value="SAP"/>
    <property type="match status" value="1"/>
</dbReference>
<feature type="region of interest" description="Disordered" evidence="1">
    <location>
        <begin position="246"/>
        <end position="293"/>
    </location>
</feature>
<dbReference type="EMBL" id="LSMT01000437">
    <property type="protein sequence ID" value="PFX17983.1"/>
    <property type="molecule type" value="Genomic_DNA"/>
</dbReference>
<accession>A0A2B4RMD6</accession>
<gene>
    <name evidence="3" type="ORF">AWC38_SpisGene17666</name>
</gene>
<dbReference type="OrthoDB" id="5985905at2759"/>
<dbReference type="Gene3D" id="1.10.720.30">
    <property type="entry name" value="SAP domain"/>
    <property type="match status" value="1"/>
</dbReference>
<dbReference type="Proteomes" id="UP000225706">
    <property type="component" value="Unassembled WGS sequence"/>
</dbReference>
<evidence type="ECO:0000313" key="3">
    <source>
        <dbReference type="EMBL" id="PFX17983.1"/>
    </source>
</evidence>
<organism evidence="3 4">
    <name type="scientific">Stylophora pistillata</name>
    <name type="common">Smooth cauliflower coral</name>
    <dbReference type="NCBI Taxonomy" id="50429"/>
    <lineage>
        <taxon>Eukaryota</taxon>
        <taxon>Metazoa</taxon>
        <taxon>Cnidaria</taxon>
        <taxon>Anthozoa</taxon>
        <taxon>Hexacorallia</taxon>
        <taxon>Scleractinia</taxon>
        <taxon>Astrocoeniina</taxon>
        <taxon>Pocilloporidae</taxon>
        <taxon>Stylophora</taxon>
    </lineage>
</organism>
<protein>
    <recommendedName>
        <fullName evidence="2">SAP domain-containing protein</fullName>
    </recommendedName>
</protein>
<name>A0A2B4RMD6_STYPI</name>
<dbReference type="InterPro" id="IPR003034">
    <property type="entry name" value="SAP_dom"/>
</dbReference>
<dbReference type="SUPFAM" id="SSF68906">
    <property type="entry name" value="SAP domain"/>
    <property type="match status" value="1"/>
</dbReference>
<reference evidence="4" key="1">
    <citation type="journal article" date="2017" name="bioRxiv">
        <title>Comparative analysis of the genomes of Stylophora pistillata and Acropora digitifera provides evidence for extensive differences between species of corals.</title>
        <authorList>
            <person name="Voolstra C.R."/>
            <person name="Li Y."/>
            <person name="Liew Y.J."/>
            <person name="Baumgarten S."/>
            <person name="Zoccola D."/>
            <person name="Flot J.-F."/>
            <person name="Tambutte S."/>
            <person name="Allemand D."/>
            <person name="Aranda M."/>
        </authorList>
    </citation>
    <scope>NUCLEOTIDE SEQUENCE [LARGE SCALE GENOMIC DNA]</scope>
</reference>
<evidence type="ECO:0000259" key="2">
    <source>
        <dbReference type="PROSITE" id="PS50800"/>
    </source>
</evidence>
<feature type="compositionally biased region" description="Basic residues" evidence="1">
    <location>
        <begin position="279"/>
        <end position="292"/>
    </location>
</feature>
<evidence type="ECO:0000256" key="1">
    <source>
        <dbReference type="SAM" id="MobiDB-lite"/>
    </source>
</evidence>
<dbReference type="SMART" id="SM00513">
    <property type="entry name" value="SAP"/>
    <property type="match status" value="1"/>
</dbReference>